<protein>
    <submittedName>
        <fullName evidence="1">Uncharacterized protein</fullName>
    </submittedName>
</protein>
<sequence>MKPCDLDTGATRLRLALKDLQRVWGETSEVWNDSVAEAFFAEHLEPLTPIVKNTLDAVGRMRLLLHEAQRELDS</sequence>
<evidence type="ECO:0000313" key="2">
    <source>
        <dbReference type="Proteomes" id="UP000318995"/>
    </source>
</evidence>
<accession>A0A5C5VXE6</accession>
<dbReference type="RefSeq" id="WP_146574291.1">
    <property type="nucleotide sequence ID" value="NZ_SJPH01000004.1"/>
</dbReference>
<name>A0A5C5VXE6_9BACT</name>
<proteinExistence type="predicted"/>
<keyword evidence="2" id="KW-1185">Reference proteome</keyword>
<organism evidence="1 2">
    <name type="scientific">Botrimarina hoheduenensis</name>
    <dbReference type="NCBI Taxonomy" id="2528000"/>
    <lineage>
        <taxon>Bacteria</taxon>
        <taxon>Pseudomonadati</taxon>
        <taxon>Planctomycetota</taxon>
        <taxon>Planctomycetia</taxon>
        <taxon>Pirellulales</taxon>
        <taxon>Lacipirellulaceae</taxon>
        <taxon>Botrimarina</taxon>
    </lineage>
</organism>
<reference evidence="1 2" key="1">
    <citation type="submission" date="2019-02" db="EMBL/GenBank/DDBJ databases">
        <title>Deep-cultivation of Planctomycetes and their phenomic and genomic characterization uncovers novel biology.</title>
        <authorList>
            <person name="Wiegand S."/>
            <person name="Jogler M."/>
            <person name="Boedeker C."/>
            <person name="Pinto D."/>
            <person name="Vollmers J."/>
            <person name="Rivas-Marin E."/>
            <person name="Kohn T."/>
            <person name="Peeters S.H."/>
            <person name="Heuer A."/>
            <person name="Rast P."/>
            <person name="Oberbeckmann S."/>
            <person name="Bunk B."/>
            <person name="Jeske O."/>
            <person name="Meyerdierks A."/>
            <person name="Storesund J.E."/>
            <person name="Kallscheuer N."/>
            <person name="Luecker S."/>
            <person name="Lage O.M."/>
            <person name="Pohl T."/>
            <person name="Merkel B.J."/>
            <person name="Hornburger P."/>
            <person name="Mueller R.-W."/>
            <person name="Bruemmer F."/>
            <person name="Labrenz M."/>
            <person name="Spormann A.M."/>
            <person name="Op Den Camp H."/>
            <person name="Overmann J."/>
            <person name="Amann R."/>
            <person name="Jetten M.S.M."/>
            <person name="Mascher T."/>
            <person name="Medema M.H."/>
            <person name="Devos D.P."/>
            <person name="Kaster A.-K."/>
            <person name="Ovreas L."/>
            <person name="Rohde M."/>
            <person name="Galperin M.Y."/>
            <person name="Jogler C."/>
        </authorList>
    </citation>
    <scope>NUCLEOTIDE SEQUENCE [LARGE SCALE GENOMIC DNA]</scope>
    <source>
        <strain evidence="1 2">Pla111</strain>
    </source>
</reference>
<comment type="caution">
    <text evidence="1">The sequence shown here is derived from an EMBL/GenBank/DDBJ whole genome shotgun (WGS) entry which is preliminary data.</text>
</comment>
<evidence type="ECO:0000313" key="1">
    <source>
        <dbReference type="EMBL" id="TWT43286.1"/>
    </source>
</evidence>
<gene>
    <name evidence="1" type="ORF">Pla111_22370</name>
</gene>
<dbReference type="Proteomes" id="UP000318995">
    <property type="component" value="Unassembled WGS sequence"/>
</dbReference>
<dbReference type="OrthoDB" id="285317at2"/>
<dbReference type="AlphaFoldDB" id="A0A5C5VXE6"/>
<dbReference type="EMBL" id="SJPH01000004">
    <property type="protein sequence ID" value="TWT43286.1"/>
    <property type="molecule type" value="Genomic_DNA"/>
</dbReference>